<dbReference type="FunFam" id="3.40.630.30:FF:000064">
    <property type="entry name" value="GNAT family acetyltransferase"/>
    <property type="match status" value="1"/>
</dbReference>
<dbReference type="InterPro" id="IPR016181">
    <property type="entry name" value="Acyl_CoA_acyltransferase"/>
</dbReference>
<keyword evidence="2 5" id="KW-0808">Transferase</keyword>
<keyword evidence="3" id="KW-0012">Acyltransferase</keyword>
<dbReference type="PANTHER" id="PTHR10545">
    <property type="entry name" value="DIAMINE N-ACETYLTRANSFERASE"/>
    <property type="match status" value="1"/>
</dbReference>
<dbReference type="InterPro" id="IPR051016">
    <property type="entry name" value="Diverse_Substrate_AcTransf"/>
</dbReference>
<evidence type="ECO:0000256" key="3">
    <source>
        <dbReference type="ARBA" id="ARBA00023315"/>
    </source>
</evidence>
<reference evidence="5 6" key="1">
    <citation type="submission" date="2017-06" db="EMBL/GenBank/DDBJ databases">
        <authorList>
            <consortium name="Pathogen Informatics"/>
        </authorList>
    </citation>
    <scope>NUCLEOTIDE SEQUENCE [LARGE SCALE GENOMIC DNA]</scope>
    <source>
        <strain evidence="5 6">NCTC13015</strain>
    </source>
</reference>
<evidence type="ECO:0000256" key="1">
    <source>
        <dbReference type="ARBA" id="ARBA00008694"/>
    </source>
</evidence>
<dbReference type="Gene3D" id="3.40.630.30">
    <property type="match status" value="1"/>
</dbReference>
<evidence type="ECO:0000313" key="6">
    <source>
        <dbReference type="Proteomes" id="UP000215374"/>
    </source>
</evidence>
<feature type="domain" description="N-acetyltransferase" evidence="4">
    <location>
        <begin position="18"/>
        <end position="176"/>
    </location>
</feature>
<accession>A0A239ZAG2</accession>
<evidence type="ECO:0000313" key="5">
    <source>
        <dbReference type="EMBL" id="SNV67897.1"/>
    </source>
</evidence>
<dbReference type="EMBL" id="LT906467">
    <property type="protein sequence ID" value="SNV67897.1"/>
    <property type="molecule type" value="Genomic_DNA"/>
</dbReference>
<dbReference type="PROSITE" id="PS51186">
    <property type="entry name" value="GNAT"/>
    <property type="match status" value="1"/>
</dbReference>
<dbReference type="AlphaFoldDB" id="A0A239ZAG2"/>
<dbReference type="CDD" id="cd04301">
    <property type="entry name" value="NAT_SF"/>
    <property type="match status" value="1"/>
</dbReference>
<dbReference type="Proteomes" id="UP000215374">
    <property type="component" value="Chromosome 1"/>
</dbReference>
<dbReference type="GO" id="GO:0008080">
    <property type="term" value="F:N-acetyltransferase activity"/>
    <property type="evidence" value="ECO:0007669"/>
    <property type="project" value="UniProtKB-ARBA"/>
</dbReference>
<organism evidence="5 6">
    <name type="scientific">Corynebacterium imitans</name>
    <dbReference type="NCBI Taxonomy" id="156978"/>
    <lineage>
        <taxon>Bacteria</taxon>
        <taxon>Bacillati</taxon>
        <taxon>Actinomycetota</taxon>
        <taxon>Actinomycetes</taxon>
        <taxon>Mycobacteriales</taxon>
        <taxon>Corynebacteriaceae</taxon>
        <taxon>Corynebacterium</taxon>
    </lineage>
</organism>
<dbReference type="Pfam" id="PF00583">
    <property type="entry name" value="Acetyltransf_1"/>
    <property type="match status" value="1"/>
</dbReference>
<gene>
    <name evidence="5" type="ORF">SAMEA4535761_01112</name>
</gene>
<dbReference type="SUPFAM" id="SSF55729">
    <property type="entry name" value="Acyl-CoA N-acyltransferases (Nat)"/>
    <property type="match status" value="1"/>
</dbReference>
<protein>
    <submittedName>
        <fullName evidence="5">Acetyltransferase</fullName>
    </submittedName>
</protein>
<dbReference type="PANTHER" id="PTHR10545:SF29">
    <property type="entry name" value="GH14572P-RELATED"/>
    <property type="match status" value="1"/>
</dbReference>
<comment type="similarity">
    <text evidence="1">Belongs to the acetyltransferase family.</text>
</comment>
<proteinExistence type="inferred from homology"/>
<sequence>MSECVAFARRPLDFAPMTKIREAVEADTPVIYEMIKELALYEKEPDSVTSTEEDVRTHLFGENPSVFALVADNDGVLEGMALWFLSYSTWEGRHGIWLEDLYVREEHRGKGLGTALLQELARIAVDNDYRRVEWTVLKWNTPSIGFYEAMGAGDMGEWSTMRLDGDALRVLGSTRD</sequence>
<evidence type="ECO:0000256" key="2">
    <source>
        <dbReference type="ARBA" id="ARBA00022679"/>
    </source>
</evidence>
<name>A0A239ZAG2_9CORY</name>
<evidence type="ECO:0000259" key="4">
    <source>
        <dbReference type="PROSITE" id="PS51186"/>
    </source>
</evidence>
<dbReference type="InterPro" id="IPR000182">
    <property type="entry name" value="GNAT_dom"/>
</dbReference>